<dbReference type="InterPro" id="IPR017452">
    <property type="entry name" value="GPCR_Rhodpsn_7TM"/>
</dbReference>
<dbReference type="GO" id="GO:0004935">
    <property type="term" value="F:adrenergic receptor activity"/>
    <property type="evidence" value="ECO:0007669"/>
    <property type="project" value="InterPro"/>
</dbReference>
<keyword evidence="5 13" id="KW-1133">Transmembrane helix</keyword>
<feature type="transmembrane region" description="Helical" evidence="13">
    <location>
        <begin position="87"/>
        <end position="114"/>
    </location>
</feature>
<feature type="domain" description="G-protein coupled receptors family 1 profile" evidence="14">
    <location>
        <begin position="104"/>
        <end position="489"/>
    </location>
</feature>
<feature type="compositionally biased region" description="Low complexity" evidence="12">
    <location>
        <begin position="316"/>
        <end position="333"/>
    </location>
</feature>
<keyword evidence="3" id="KW-1003">Cell membrane</keyword>
<dbReference type="InterPro" id="IPR000276">
    <property type="entry name" value="GPCR_Rhodpsn"/>
</dbReference>
<gene>
    <name evidence="15" type="ORF">RN001_011698</name>
</gene>
<feature type="transmembrane region" description="Helical" evidence="13">
    <location>
        <begin position="121"/>
        <end position="143"/>
    </location>
</feature>
<dbReference type="EMBL" id="JARPUR010000005">
    <property type="protein sequence ID" value="KAK4875276.1"/>
    <property type="molecule type" value="Genomic_DNA"/>
</dbReference>
<evidence type="ECO:0000256" key="11">
    <source>
        <dbReference type="RuleBase" id="RU000688"/>
    </source>
</evidence>
<keyword evidence="8 11" id="KW-0675">Receptor</keyword>
<evidence type="ECO:0000313" key="16">
    <source>
        <dbReference type="Proteomes" id="UP001353858"/>
    </source>
</evidence>
<reference evidence="16" key="1">
    <citation type="submission" date="2023-01" db="EMBL/GenBank/DDBJ databases">
        <title>Key to firefly adult light organ development and bioluminescence: homeobox transcription factors regulate luciferase expression and transportation to peroxisome.</title>
        <authorList>
            <person name="Fu X."/>
        </authorList>
    </citation>
    <scope>NUCLEOTIDE SEQUENCE [LARGE SCALE GENOMIC DNA]</scope>
</reference>
<feature type="region of interest" description="Disordered" evidence="12">
    <location>
        <begin position="524"/>
        <end position="570"/>
    </location>
</feature>
<feature type="transmembrane region" description="Helical" evidence="13">
    <location>
        <begin position="246"/>
        <end position="266"/>
    </location>
</feature>
<protein>
    <recommendedName>
        <fullName evidence="14">G-protein coupled receptors family 1 profile domain-containing protein</fullName>
    </recommendedName>
</protein>
<feature type="compositionally biased region" description="Low complexity" evidence="12">
    <location>
        <begin position="525"/>
        <end position="536"/>
    </location>
</feature>
<evidence type="ECO:0000256" key="3">
    <source>
        <dbReference type="ARBA" id="ARBA00022475"/>
    </source>
</evidence>
<dbReference type="PANTHER" id="PTHR24248:SF174">
    <property type="entry name" value="TYRAMINE_OCTOPAMINE RECEPTOR"/>
    <property type="match status" value="1"/>
</dbReference>
<dbReference type="PRINTS" id="PR01103">
    <property type="entry name" value="ADRENERGICR"/>
</dbReference>
<dbReference type="GO" id="GO:0005886">
    <property type="term" value="C:plasma membrane"/>
    <property type="evidence" value="ECO:0007669"/>
    <property type="project" value="UniProtKB-SubCell"/>
</dbReference>
<evidence type="ECO:0000256" key="6">
    <source>
        <dbReference type="ARBA" id="ARBA00023040"/>
    </source>
</evidence>
<comment type="caution">
    <text evidence="15">The sequence shown here is derived from an EMBL/GenBank/DDBJ whole genome shotgun (WGS) entry which is preliminary data.</text>
</comment>
<keyword evidence="7 13" id="KW-0472">Membrane</keyword>
<keyword evidence="10 11" id="KW-0807">Transducer</keyword>
<evidence type="ECO:0000313" key="15">
    <source>
        <dbReference type="EMBL" id="KAK4875276.1"/>
    </source>
</evidence>
<feature type="transmembrane region" description="Helical" evidence="13">
    <location>
        <begin position="163"/>
        <end position="183"/>
    </location>
</feature>
<comment type="subcellular location">
    <subcellularLocation>
        <location evidence="1">Cell membrane</location>
        <topology evidence="1">Multi-pass membrane protein</topology>
    </subcellularLocation>
</comment>
<evidence type="ECO:0000256" key="7">
    <source>
        <dbReference type="ARBA" id="ARBA00023136"/>
    </source>
</evidence>
<evidence type="ECO:0000256" key="5">
    <source>
        <dbReference type="ARBA" id="ARBA00022989"/>
    </source>
</evidence>
<keyword evidence="9" id="KW-0325">Glycoprotein</keyword>
<dbReference type="InterPro" id="IPR002233">
    <property type="entry name" value="ADR_fam"/>
</dbReference>
<evidence type="ECO:0000256" key="1">
    <source>
        <dbReference type="ARBA" id="ARBA00004651"/>
    </source>
</evidence>
<dbReference type="Pfam" id="PF00001">
    <property type="entry name" value="7tm_1"/>
    <property type="match status" value="1"/>
</dbReference>
<comment type="similarity">
    <text evidence="2 11">Belongs to the G-protein coupled receptor 1 family.</text>
</comment>
<dbReference type="CDD" id="cd15063">
    <property type="entry name" value="7tmA_Octopamine_R"/>
    <property type="match status" value="1"/>
</dbReference>
<dbReference type="PRINTS" id="PR00237">
    <property type="entry name" value="GPCRRHODOPSN"/>
</dbReference>
<feature type="transmembrane region" description="Helical" evidence="13">
    <location>
        <begin position="469"/>
        <end position="489"/>
    </location>
</feature>
<dbReference type="AlphaFoldDB" id="A0AAN7P4N7"/>
<proteinExistence type="inferred from homology"/>
<organism evidence="15 16">
    <name type="scientific">Aquatica leii</name>
    <dbReference type="NCBI Taxonomy" id="1421715"/>
    <lineage>
        <taxon>Eukaryota</taxon>
        <taxon>Metazoa</taxon>
        <taxon>Ecdysozoa</taxon>
        <taxon>Arthropoda</taxon>
        <taxon>Hexapoda</taxon>
        <taxon>Insecta</taxon>
        <taxon>Pterygota</taxon>
        <taxon>Neoptera</taxon>
        <taxon>Endopterygota</taxon>
        <taxon>Coleoptera</taxon>
        <taxon>Polyphaga</taxon>
        <taxon>Elateriformia</taxon>
        <taxon>Elateroidea</taxon>
        <taxon>Lampyridae</taxon>
        <taxon>Luciolinae</taxon>
        <taxon>Aquatica</taxon>
    </lineage>
</organism>
<dbReference type="PROSITE" id="PS50262">
    <property type="entry name" value="G_PROTEIN_RECEP_F1_2"/>
    <property type="match status" value="1"/>
</dbReference>
<evidence type="ECO:0000256" key="10">
    <source>
        <dbReference type="ARBA" id="ARBA00023224"/>
    </source>
</evidence>
<evidence type="ECO:0000256" key="13">
    <source>
        <dbReference type="SAM" id="Phobius"/>
    </source>
</evidence>
<keyword evidence="16" id="KW-1185">Reference proteome</keyword>
<feature type="transmembrane region" description="Helical" evidence="13">
    <location>
        <begin position="204"/>
        <end position="226"/>
    </location>
</feature>
<feature type="region of interest" description="Disordered" evidence="12">
    <location>
        <begin position="306"/>
        <end position="343"/>
    </location>
</feature>
<sequence length="570" mass="63420">MRLTSKVAKTVQAQSHGQNQSKYFYQVLNQCLTGFRKFTGLGKIDFLIKILVSVLFEDYVSFTLKSGDISGLNGMLQEDVNWGDPGLLTQLSILALINVMVIVGNCLVIAAVFCSSKLRSVTNLFIVSLAVADLLVGVAVLPFSATWEIFKVWIFGDTWCSVWLALDVWMCTASILNLCAISLDRYVAVTRPITYPSIMSHSRAKLLIAGLWVLSFVICFPPLVGWKDKKNEDDLTNSTLPEDPPCPWKCSFYIPMFVMLFFYWRIYRAAVRTTRAINQGFRTTKGSKGLGNRFDEQRLTLRIHRGRGSSTKQFHGSPHSTGSNSTTTTTGSPSPSPRGKHERVKISVSYPSTENVSSHSTPHLLTVSPTSPLGQATYAVHYTANGKEVTSTSLYRKDSHLRVQNRLGSQDKKPPRRLSFDGHIERMRDPSPSPSAFEDGVHKPKVMSKRMGKRNIKAQVKRFRMETKAAKTLGIIVGGFIFCWLPFLLCYCNSAINPLIYALFSKDFRFAFKRIICKCFCTGPSQSSRRGSDGSQLAGRHFRSPSYNAAPHGNSIGEESDPGGDPSDSR</sequence>
<dbReference type="SUPFAM" id="SSF81321">
    <property type="entry name" value="Family A G protein-coupled receptor-like"/>
    <property type="match status" value="1"/>
</dbReference>
<dbReference type="Gene3D" id="1.20.1070.10">
    <property type="entry name" value="Rhodopsin 7-helix transmembrane proteins"/>
    <property type="match status" value="2"/>
</dbReference>
<evidence type="ECO:0000256" key="8">
    <source>
        <dbReference type="ARBA" id="ARBA00023170"/>
    </source>
</evidence>
<dbReference type="PROSITE" id="PS00237">
    <property type="entry name" value="G_PROTEIN_RECEP_F1_1"/>
    <property type="match status" value="1"/>
</dbReference>
<name>A0AAN7P4N7_9COLE</name>
<keyword evidence="4 11" id="KW-0812">Transmembrane</keyword>
<evidence type="ECO:0000256" key="4">
    <source>
        <dbReference type="ARBA" id="ARBA00022692"/>
    </source>
</evidence>
<evidence type="ECO:0000256" key="12">
    <source>
        <dbReference type="SAM" id="MobiDB-lite"/>
    </source>
</evidence>
<evidence type="ECO:0000259" key="14">
    <source>
        <dbReference type="PROSITE" id="PS50262"/>
    </source>
</evidence>
<dbReference type="SMART" id="SM01381">
    <property type="entry name" value="7TM_GPCR_Srsx"/>
    <property type="match status" value="1"/>
</dbReference>
<evidence type="ECO:0000256" key="9">
    <source>
        <dbReference type="ARBA" id="ARBA00023180"/>
    </source>
</evidence>
<evidence type="ECO:0000256" key="2">
    <source>
        <dbReference type="ARBA" id="ARBA00010663"/>
    </source>
</evidence>
<dbReference type="PANTHER" id="PTHR24248">
    <property type="entry name" value="ADRENERGIC RECEPTOR-RELATED G-PROTEIN COUPLED RECEPTOR"/>
    <property type="match status" value="1"/>
</dbReference>
<accession>A0AAN7P4N7</accession>
<keyword evidence="6 11" id="KW-0297">G-protein coupled receptor</keyword>
<dbReference type="Proteomes" id="UP001353858">
    <property type="component" value="Unassembled WGS sequence"/>
</dbReference>